<accession>A0AAV0PI66</accession>
<comment type="caution">
    <text evidence="11">The sequence shown here is derived from an EMBL/GenBank/DDBJ whole genome shotgun (WGS) entry which is preliminary data.</text>
</comment>
<dbReference type="CDD" id="cd02876">
    <property type="entry name" value="GH18_SI-CLP"/>
    <property type="match status" value="1"/>
</dbReference>
<dbReference type="EMBL" id="CAMGYJ010000009">
    <property type="protein sequence ID" value="CAI0469913.1"/>
    <property type="molecule type" value="Genomic_DNA"/>
</dbReference>
<dbReference type="SMART" id="SM00636">
    <property type="entry name" value="Glyco_18"/>
    <property type="match status" value="1"/>
</dbReference>
<name>A0AAV0PI66_9ROSI</name>
<keyword evidence="6" id="KW-0458">Lysosome</keyword>
<sequence>MTTVFVSAGQIPIRWSTAMAKRRNLRAAPSTGRRQTRAENPTQENKFDEVHASDRRLLLIFFAFFVVIPAVSVCLYRFKFAPEADRSDPIEHGQKQGGRFKVDMNYQEILEENSEVSLNASRRNYAYPVLAYVTPWNSKGYDVAKKYTKKFTHISPVWYDLKSQGSGLVLDGRHNADTGWMSELRQNGDALVIPRIVLEAVPQELLKSKKLRSKAIDIIVTECMEMEFDGIVLESWSRWAAYGILHDPDMRNKALQFVKQLGDTLHSVSSAENNNRPLQLVYVIGPPVSEKPQMHDFGPQDLQRLSGAVDGFSLMTYDFSSPQNPGPNAPLKWIKFALQQLLGPPENAQNLAPKIYLGLNFYGNDFSISGGSSGGAIIGRDYLALLEKHRPKLQWEENSAEHFFLYVDDDGKRRAVFYPTLSSISARLEEALAWGTGVSIWEIGQGLDRFYDLL</sequence>
<dbReference type="GO" id="GO:0070492">
    <property type="term" value="F:oligosaccharide binding"/>
    <property type="evidence" value="ECO:0007669"/>
    <property type="project" value="TreeGrafter"/>
</dbReference>
<dbReference type="GO" id="GO:0005576">
    <property type="term" value="C:extracellular region"/>
    <property type="evidence" value="ECO:0007669"/>
    <property type="project" value="UniProtKB-SubCell"/>
</dbReference>
<proteinExistence type="inferred from homology"/>
<evidence type="ECO:0000313" key="12">
    <source>
        <dbReference type="Proteomes" id="UP001154282"/>
    </source>
</evidence>
<dbReference type="InterPro" id="IPR029070">
    <property type="entry name" value="Chitinase_insertion_sf"/>
</dbReference>
<evidence type="ECO:0000259" key="10">
    <source>
        <dbReference type="PROSITE" id="PS51910"/>
    </source>
</evidence>
<dbReference type="GO" id="GO:0008061">
    <property type="term" value="F:chitin binding"/>
    <property type="evidence" value="ECO:0007669"/>
    <property type="project" value="InterPro"/>
</dbReference>
<gene>
    <name evidence="11" type="ORF">LITE_LOCUS38352</name>
</gene>
<dbReference type="PROSITE" id="PS51910">
    <property type="entry name" value="GH18_2"/>
    <property type="match status" value="1"/>
</dbReference>
<keyword evidence="9" id="KW-1133">Transmembrane helix</keyword>
<reference evidence="11" key="1">
    <citation type="submission" date="2022-08" db="EMBL/GenBank/DDBJ databases">
        <authorList>
            <person name="Gutierrez-Valencia J."/>
        </authorList>
    </citation>
    <scope>NUCLEOTIDE SEQUENCE</scope>
</reference>
<evidence type="ECO:0000256" key="7">
    <source>
        <dbReference type="ARBA" id="ARBA00040976"/>
    </source>
</evidence>
<evidence type="ECO:0000256" key="3">
    <source>
        <dbReference type="ARBA" id="ARBA00009336"/>
    </source>
</evidence>
<dbReference type="PANTHER" id="PTHR46066:SF2">
    <property type="entry name" value="CHITINASE DOMAIN-CONTAINING PROTEIN 1"/>
    <property type="match status" value="1"/>
</dbReference>
<dbReference type="Gene3D" id="3.10.50.10">
    <property type="match status" value="1"/>
</dbReference>
<evidence type="ECO:0000256" key="8">
    <source>
        <dbReference type="SAM" id="MobiDB-lite"/>
    </source>
</evidence>
<dbReference type="AlphaFoldDB" id="A0AAV0PI66"/>
<evidence type="ECO:0000256" key="1">
    <source>
        <dbReference type="ARBA" id="ARBA00004371"/>
    </source>
</evidence>
<dbReference type="SUPFAM" id="SSF51445">
    <property type="entry name" value="(Trans)glycosidases"/>
    <property type="match status" value="1"/>
</dbReference>
<comment type="similarity">
    <text evidence="3">Belongs to the glycosyl hydrolase 18 family.</text>
</comment>
<dbReference type="FunFam" id="3.10.50.10:FF:000002">
    <property type="entry name" value="Chitinase domain-containing protein 1"/>
    <property type="match status" value="1"/>
</dbReference>
<dbReference type="GO" id="GO:0012505">
    <property type="term" value="C:endomembrane system"/>
    <property type="evidence" value="ECO:0007669"/>
    <property type="project" value="TreeGrafter"/>
</dbReference>
<feature type="domain" description="GH18" evidence="10">
    <location>
        <begin position="127"/>
        <end position="454"/>
    </location>
</feature>
<protein>
    <recommendedName>
        <fullName evidence="7">Chitinase domain-containing protein 1</fullName>
    </recommendedName>
</protein>
<dbReference type="GO" id="GO:0005975">
    <property type="term" value="P:carbohydrate metabolic process"/>
    <property type="evidence" value="ECO:0007669"/>
    <property type="project" value="InterPro"/>
</dbReference>
<keyword evidence="9" id="KW-0472">Membrane</keyword>
<evidence type="ECO:0000256" key="9">
    <source>
        <dbReference type="SAM" id="Phobius"/>
    </source>
</evidence>
<keyword evidence="12" id="KW-1185">Reference proteome</keyword>
<dbReference type="InterPro" id="IPR011583">
    <property type="entry name" value="Chitinase_II/V-like_cat"/>
</dbReference>
<dbReference type="PANTHER" id="PTHR46066">
    <property type="entry name" value="CHITINASE DOMAIN-CONTAINING PROTEIN 1 FAMILY MEMBER"/>
    <property type="match status" value="1"/>
</dbReference>
<dbReference type="GO" id="GO:0005764">
    <property type="term" value="C:lysosome"/>
    <property type="evidence" value="ECO:0007669"/>
    <property type="project" value="UniProtKB-SubCell"/>
</dbReference>
<dbReference type="FunFam" id="3.20.20.80:FF:000028">
    <property type="entry name" value="Chitinase domain-containing protein 1"/>
    <property type="match status" value="1"/>
</dbReference>
<evidence type="ECO:0000256" key="5">
    <source>
        <dbReference type="ARBA" id="ARBA00022729"/>
    </source>
</evidence>
<comment type="subcellular location">
    <subcellularLocation>
        <location evidence="1">Lysosome</location>
    </subcellularLocation>
    <subcellularLocation>
        <location evidence="2">Secreted</location>
    </subcellularLocation>
</comment>
<keyword evidence="9" id="KW-0812">Transmembrane</keyword>
<evidence type="ECO:0000256" key="4">
    <source>
        <dbReference type="ARBA" id="ARBA00022525"/>
    </source>
</evidence>
<keyword evidence="4" id="KW-0964">Secreted</keyword>
<evidence type="ECO:0000256" key="6">
    <source>
        <dbReference type="ARBA" id="ARBA00023228"/>
    </source>
</evidence>
<organism evidence="11 12">
    <name type="scientific">Linum tenue</name>
    <dbReference type="NCBI Taxonomy" id="586396"/>
    <lineage>
        <taxon>Eukaryota</taxon>
        <taxon>Viridiplantae</taxon>
        <taxon>Streptophyta</taxon>
        <taxon>Embryophyta</taxon>
        <taxon>Tracheophyta</taxon>
        <taxon>Spermatophyta</taxon>
        <taxon>Magnoliopsida</taxon>
        <taxon>eudicotyledons</taxon>
        <taxon>Gunneridae</taxon>
        <taxon>Pentapetalae</taxon>
        <taxon>rosids</taxon>
        <taxon>fabids</taxon>
        <taxon>Malpighiales</taxon>
        <taxon>Linaceae</taxon>
        <taxon>Linum</taxon>
    </lineage>
</organism>
<feature type="region of interest" description="Disordered" evidence="8">
    <location>
        <begin position="23"/>
        <end position="47"/>
    </location>
</feature>
<dbReference type="Proteomes" id="UP001154282">
    <property type="component" value="Unassembled WGS sequence"/>
</dbReference>
<dbReference type="Gene3D" id="3.20.20.80">
    <property type="entry name" value="Glycosidases"/>
    <property type="match status" value="1"/>
</dbReference>
<dbReference type="Pfam" id="PF00704">
    <property type="entry name" value="Glyco_hydro_18"/>
    <property type="match status" value="1"/>
</dbReference>
<evidence type="ECO:0000313" key="11">
    <source>
        <dbReference type="EMBL" id="CAI0469913.1"/>
    </source>
</evidence>
<dbReference type="InterPro" id="IPR017853">
    <property type="entry name" value="GH"/>
</dbReference>
<keyword evidence="5" id="KW-0732">Signal</keyword>
<dbReference type="InterPro" id="IPR001223">
    <property type="entry name" value="Glyco_hydro18_cat"/>
</dbReference>
<feature type="transmembrane region" description="Helical" evidence="9">
    <location>
        <begin position="57"/>
        <end position="78"/>
    </location>
</feature>
<evidence type="ECO:0000256" key="2">
    <source>
        <dbReference type="ARBA" id="ARBA00004613"/>
    </source>
</evidence>